<sequence length="254" mass="27759">MTAILDILAPAQLADIYRSLEPWANLKAAVKQRVRLVTPEELKQHKSTAKPASSSTQKQEHDPWLESDPWQEGRFTAAAHPTTHAAQAQATISLLPEYFCNEDGTHPEIIQQVGNGSAGVWLATLEEVETLTVFGAAVSADECAAVVLGTTQPNVGSFSCEAITLVAQHSEAGRVLLKGFLVNLGDKTMSVQPDDDIINVSPKDTQVITLEVAAQYCREWPQIRGNPLRFAHKTIEGLQSAVTSTWSRKFFQDK</sequence>
<dbReference type="EMBL" id="CAJNIZ010041494">
    <property type="protein sequence ID" value="CAE7615332.1"/>
    <property type="molecule type" value="Genomic_DNA"/>
</dbReference>
<dbReference type="Proteomes" id="UP000649617">
    <property type="component" value="Unassembled WGS sequence"/>
</dbReference>
<name>A0A812VCQ1_SYMPI</name>
<feature type="non-terminal residue" evidence="2">
    <location>
        <position position="254"/>
    </location>
</feature>
<dbReference type="AlphaFoldDB" id="A0A812VCQ1"/>
<proteinExistence type="predicted"/>
<evidence type="ECO:0000313" key="2">
    <source>
        <dbReference type="EMBL" id="CAE7615332.1"/>
    </source>
</evidence>
<dbReference type="OrthoDB" id="423054at2759"/>
<organism evidence="2 3">
    <name type="scientific">Symbiodinium pilosum</name>
    <name type="common">Dinoflagellate</name>
    <dbReference type="NCBI Taxonomy" id="2952"/>
    <lineage>
        <taxon>Eukaryota</taxon>
        <taxon>Sar</taxon>
        <taxon>Alveolata</taxon>
        <taxon>Dinophyceae</taxon>
        <taxon>Suessiales</taxon>
        <taxon>Symbiodiniaceae</taxon>
        <taxon>Symbiodinium</taxon>
    </lineage>
</organism>
<gene>
    <name evidence="2" type="ORF">SPIL2461_LOCUS16174</name>
</gene>
<protein>
    <submittedName>
        <fullName evidence="2">Uncharacterized protein</fullName>
    </submittedName>
</protein>
<evidence type="ECO:0000256" key="1">
    <source>
        <dbReference type="SAM" id="MobiDB-lite"/>
    </source>
</evidence>
<comment type="caution">
    <text evidence="2">The sequence shown here is derived from an EMBL/GenBank/DDBJ whole genome shotgun (WGS) entry which is preliminary data.</text>
</comment>
<accession>A0A812VCQ1</accession>
<reference evidence="2" key="1">
    <citation type="submission" date="2021-02" db="EMBL/GenBank/DDBJ databases">
        <authorList>
            <person name="Dougan E. K."/>
            <person name="Rhodes N."/>
            <person name="Thang M."/>
            <person name="Chan C."/>
        </authorList>
    </citation>
    <scope>NUCLEOTIDE SEQUENCE</scope>
</reference>
<keyword evidence="3" id="KW-1185">Reference proteome</keyword>
<feature type="region of interest" description="Disordered" evidence="1">
    <location>
        <begin position="41"/>
        <end position="68"/>
    </location>
</feature>
<evidence type="ECO:0000313" key="3">
    <source>
        <dbReference type="Proteomes" id="UP000649617"/>
    </source>
</evidence>